<name>A0A1I7UPD1_9PELO</name>
<keyword evidence="1" id="KW-1185">Reference proteome</keyword>
<protein>
    <submittedName>
        <fullName evidence="2">BTB domain-containing protein</fullName>
    </submittedName>
</protein>
<evidence type="ECO:0000313" key="2">
    <source>
        <dbReference type="WBParaSite" id="Csp11.Scaffold630.g18003.t1"/>
    </source>
</evidence>
<sequence>MFHSTHMKDHPNEIIRICLNGEDTDHFETFLQIAHGVRGRISYEESHLKNAYVFGLRNVKQLIDQELKWQLGPRLSFIDAISDDLNHCVAEWFRAQRNVEGLKKVLSRVDIDVLPGEVMKKCAMFFFGI</sequence>
<evidence type="ECO:0000313" key="1">
    <source>
        <dbReference type="Proteomes" id="UP000095282"/>
    </source>
</evidence>
<dbReference type="WBParaSite" id="Csp11.Scaffold630.g18003.t1">
    <property type="protein sequence ID" value="Csp11.Scaffold630.g18003.t1"/>
    <property type="gene ID" value="Csp11.Scaffold630.g18003"/>
</dbReference>
<dbReference type="AlphaFoldDB" id="A0A1I7UPD1"/>
<reference evidence="2" key="1">
    <citation type="submission" date="2016-11" db="UniProtKB">
        <authorList>
            <consortium name="WormBaseParasite"/>
        </authorList>
    </citation>
    <scope>IDENTIFICATION</scope>
</reference>
<organism evidence="1 2">
    <name type="scientific">Caenorhabditis tropicalis</name>
    <dbReference type="NCBI Taxonomy" id="1561998"/>
    <lineage>
        <taxon>Eukaryota</taxon>
        <taxon>Metazoa</taxon>
        <taxon>Ecdysozoa</taxon>
        <taxon>Nematoda</taxon>
        <taxon>Chromadorea</taxon>
        <taxon>Rhabditida</taxon>
        <taxon>Rhabditina</taxon>
        <taxon>Rhabditomorpha</taxon>
        <taxon>Rhabditoidea</taxon>
        <taxon>Rhabditidae</taxon>
        <taxon>Peloderinae</taxon>
        <taxon>Caenorhabditis</taxon>
    </lineage>
</organism>
<dbReference type="Proteomes" id="UP000095282">
    <property type="component" value="Unplaced"/>
</dbReference>
<proteinExistence type="predicted"/>
<accession>A0A1I7UPD1</accession>